<dbReference type="EMBL" id="HE804045">
    <property type="protein sequence ID" value="CCH31577.1"/>
    <property type="molecule type" value="Genomic_DNA"/>
</dbReference>
<dbReference type="InterPro" id="IPR004638">
    <property type="entry name" value="EmrB-like"/>
</dbReference>
<feature type="transmembrane region" description="Helical" evidence="7">
    <location>
        <begin position="365"/>
        <end position="385"/>
    </location>
</feature>
<dbReference type="SUPFAM" id="SSF103473">
    <property type="entry name" value="MFS general substrate transporter"/>
    <property type="match status" value="1"/>
</dbReference>
<gene>
    <name evidence="9" type="ordered locus">BN6_42940</name>
</gene>
<feature type="transmembrane region" description="Helical" evidence="7">
    <location>
        <begin position="391"/>
        <end position="413"/>
    </location>
</feature>
<organism evidence="9 10">
    <name type="scientific">Saccharothrix espanaensis (strain ATCC 51144 / DSM 44229 / JCM 9112 / NBRC 15066 / NRRL 15764)</name>
    <dbReference type="NCBI Taxonomy" id="1179773"/>
    <lineage>
        <taxon>Bacteria</taxon>
        <taxon>Bacillati</taxon>
        <taxon>Actinomycetota</taxon>
        <taxon>Actinomycetes</taxon>
        <taxon>Pseudonocardiales</taxon>
        <taxon>Pseudonocardiaceae</taxon>
        <taxon>Saccharothrix</taxon>
    </lineage>
</organism>
<proteinExistence type="predicted"/>
<evidence type="ECO:0000259" key="8">
    <source>
        <dbReference type="PROSITE" id="PS50850"/>
    </source>
</evidence>
<dbReference type="Proteomes" id="UP000006281">
    <property type="component" value="Chromosome"/>
</dbReference>
<evidence type="ECO:0000256" key="4">
    <source>
        <dbReference type="ARBA" id="ARBA00022692"/>
    </source>
</evidence>
<feature type="domain" description="Major facilitator superfamily (MFS) profile" evidence="8">
    <location>
        <begin position="47"/>
        <end position="530"/>
    </location>
</feature>
<dbReference type="KEGG" id="sesp:BN6_42940"/>
<keyword evidence="2" id="KW-0813">Transport</keyword>
<dbReference type="Gene3D" id="1.20.1720.10">
    <property type="entry name" value="Multidrug resistance protein D"/>
    <property type="match status" value="1"/>
</dbReference>
<feature type="transmembrane region" description="Helical" evidence="7">
    <location>
        <begin position="171"/>
        <end position="193"/>
    </location>
</feature>
<name>K0K1Z7_SACES</name>
<dbReference type="AlphaFoldDB" id="K0K1Z7"/>
<feature type="transmembrane region" description="Helical" evidence="7">
    <location>
        <begin position="45"/>
        <end position="68"/>
    </location>
</feature>
<dbReference type="InterPro" id="IPR036259">
    <property type="entry name" value="MFS_trans_sf"/>
</dbReference>
<feature type="transmembrane region" description="Helical" evidence="7">
    <location>
        <begin position="138"/>
        <end position="159"/>
    </location>
</feature>
<dbReference type="CDD" id="cd17321">
    <property type="entry name" value="MFS_MMR_MDR_like"/>
    <property type="match status" value="1"/>
</dbReference>
<dbReference type="PANTHER" id="PTHR42718:SF47">
    <property type="entry name" value="METHYL VIOLOGEN RESISTANCE PROTEIN SMVA"/>
    <property type="match status" value="1"/>
</dbReference>
<dbReference type="Gene3D" id="1.20.1250.20">
    <property type="entry name" value="MFS general substrate transporter like domains"/>
    <property type="match status" value="1"/>
</dbReference>
<keyword evidence="5 7" id="KW-1133">Transmembrane helix</keyword>
<dbReference type="PROSITE" id="PS50850">
    <property type="entry name" value="MFS"/>
    <property type="match status" value="1"/>
</dbReference>
<keyword evidence="4 7" id="KW-0812">Transmembrane</keyword>
<dbReference type="PANTHER" id="PTHR42718">
    <property type="entry name" value="MAJOR FACILITATOR SUPERFAMILY MULTIDRUG TRANSPORTER MFSC"/>
    <property type="match status" value="1"/>
</dbReference>
<dbReference type="STRING" id="1179773.BN6_42940"/>
<evidence type="ECO:0000256" key="7">
    <source>
        <dbReference type="SAM" id="Phobius"/>
    </source>
</evidence>
<feature type="transmembrane region" description="Helical" evidence="7">
    <location>
        <begin position="506"/>
        <end position="525"/>
    </location>
</feature>
<dbReference type="InterPro" id="IPR011701">
    <property type="entry name" value="MFS"/>
</dbReference>
<feature type="transmembrane region" description="Helical" evidence="7">
    <location>
        <begin position="259"/>
        <end position="278"/>
    </location>
</feature>
<evidence type="ECO:0000256" key="1">
    <source>
        <dbReference type="ARBA" id="ARBA00004651"/>
    </source>
</evidence>
<dbReference type="InterPro" id="IPR020846">
    <property type="entry name" value="MFS_dom"/>
</dbReference>
<evidence type="ECO:0000256" key="6">
    <source>
        <dbReference type="ARBA" id="ARBA00023136"/>
    </source>
</evidence>
<feature type="transmembrane region" description="Helical" evidence="7">
    <location>
        <begin position="337"/>
        <end position="358"/>
    </location>
</feature>
<feature type="transmembrane region" description="Helical" evidence="7">
    <location>
        <begin position="199"/>
        <end position="221"/>
    </location>
</feature>
<reference evidence="9 10" key="1">
    <citation type="journal article" date="2012" name="BMC Genomics">
        <title>Complete genome sequence of Saccharothrix espanaensis DSM 44229T and comparison to the other completely sequenced Pseudonocardiaceae.</title>
        <authorList>
            <person name="Strobel T."/>
            <person name="Al-Dilaimi A."/>
            <person name="Blom J."/>
            <person name="Gessner A."/>
            <person name="Kalinowski J."/>
            <person name="Luzhetska M."/>
            <person name="Puhler A."/>
            <person name="Szczepanowski R."/>
            <person name="Bechthold A."/>
            <person name="Ruckert C."/>
        </authorList>
    </citation>
    <scope>NUCLEOTIDE SEQUENCE [LARGE SCALE GENOMIC DNA]</scope>
    <source>
        <strain evidence="10">ATCC 51144 / DSM 44229 / JCM 9112 / NBRC 15066 / NRRL 15764</strain>
    </source>
</reference>
<keyword evidence="3" id="KW-1003">Cell membrane</keyword>
<feature type="transmembrane region" description="Helical" evidence="7">
    <location>
        <begin position="80"/>
        <end position="101"/>
    </location>
</feature>
<evidence type="ECO:0000313" key="9">
    <source>
        <dbReference type="EMBL" id="CCH31577.1"/>
    </source>
</evidence>
<protein>
    <submittedName>
        <fullName evidence="9">Permease, MFS-type</fullName>
    </submittedName>
</protein>
<feature type="transmembrane region" description="Helical" evidence="7">
    <location>
        <begin position="113"/>
        <end position="132"/>
    </location>
</feature>
<dbReference type="HOGENOM" id="CLU_000960_28_2_11"/>
<dbReference type="GO" id="GO:0005886">
    <property type="term" value="C:plasma membrane"/>
    <property type="evidence" value="ECO:0007669"/>
    <property type="project" value="UniProtKB-SubCell"/>
</dbReference>
<keyword evidence="6 7" id="KW-0472">Membrane</keyword>
<feature type="transmembrane region" description="Helical" evidence="7">
    <location>
        <begin position="299"/>
        <end position="325"/>
    </location>
</feature>
<dbReference type="NCBIfam" id="TIGR00711">
    <property type="entry name" value="efflux_EmrB"/>
    <property type="match status" value="1"/>
</dbReference>
<evidence type="ECO:0000256" key="3">
    <source>
        <dbReference type="ARBA" id="ARBA00022475"/>
    </source>
</evidence>
<keyword evidence="10" id="KW-1185">Reference proteome</keyword>
<dbReference type="eggNOG" id="COG0477">
    <property type="taxonomic scope" value="Bacteria"/>
</dbReference>
<accession>K0K1Z7</accession>
<evidence type="ECO:0000256" key="5">
    <source>
        <dbReference type="ARBA" id="ARBA00022989"/>
    </source>
</evidence>
<sequence length="545" mass="55120">MTRCSRRCRGAGRGWAGTGCCQRFVRERCAAAGRLRRMTSETRKWGTLVLGCLAMLLLAVDLTVLHLAVPALVADLGPSATQVLWIADAYGFALAGLLVTMGNLGDRWGRKRLLLVGAAGFGVASVCTAYAPTPELLIVARALLGVAGATIMPSTLSIIRNVFTDARERTTAVGIWSGVGAAGFAVGPIVGGLLLDRFWWGSVFLVNVPVVALIVGLGVVLLPESRNPSPGRLDLLSVVLSVVGVVAVVYAVKEAAHDGFGVGVVVAAVVGVAAVVVFGRRQTRLEEPLIDVRLFAVRAFSASIGATLVAMFASLSLSLVLAQYLQLVLGWTPLQAGLGGLPGGVCGAVGGGLAGVLVTRWGRAAVVACGLGLTAVGFGLFAAVLSVDATFWAMLPAMVVYGTGVGFAFAVTNDTVLASVPRERAGAAASIAETATEMGGALGIAVLGSVLGAVYRGDLVLPAGVPAEAGESLAATLHAAAGLPGEVAGPLAAAARAAFVDGAATSMWVCAGVLVVLAVVAGRVLRPVPKVIDDPGVGDPRPVAS</sequence>
<evidence type="ECO:0000256" key="2">
    <source>
        <dbReference type="ARBA" id="ARBA00022448"/>
    </source>
</evidence>
<evidence type="ECO:0000313" key="10">
    <source>
        <dbReference type="Proteomes" id="UP000006281"/>
    </source>
</evidence>
<comment type="subcellular location">
    <subcellularLocation>
        <location evidence="1">Cell membrane</location>
        <topology evidence="1">Multi-pass membrane protein</topology>
    </subcellularLocation>
</comment>
<dbReference type="BioCyc" id="SESP1179773:BN6_RS20785-MONOMER"/>
<dbReference type="GO" id="GO:0022857">
    <property type="term" value="F:transmembrane transporter activity"/>
    <property type="evidence" value="ECO:0007669"/>
    <property type="project" value="InterPro"/>
</dbReference>
<dbReference type="PATRIC" id="fig|1179773.3.peg.4298"/>
<feature type="transmembrane region" description="Helical" evidence="7">
    <location>
        <begin position="233"/>
        <end position="253"/>
    </location>
</feature>
<dbReference type="Pfam" id="PF07690">
    <property type="entry name" value="MFS_1"/>
    <property type="match status" value="1"/>
</dbReference>
<feature type="transmembrane region" description="Helical" evidence="7">
    <location>
        <begin position="434"/>
        <end position="455"/>
    </location>
</feature>